<gene>
    <name evidence="1" type="ORF">GIB67_039977</name>
</gene>
<comment type="caution">
    <text evidence="1">The sequence shown here is derived from an EMBL/GenBank/DDBJ whole genome shotgun (WGS) entry which is preliminary data.</text>
</comment>
<name>A0A7J7P3J8_9MAGN</name>
<proteinExistence type="predicted"/>
<protein>
    <submittedName>
        <fullName evidence="1">Uncharacterized protein</fullName>
    </submittedName>
</protein>
<evidence type="ECO:0000313" key="1">
    <source>
        <dbReference type="EMBL" id="KAF6174026.1"/>
    </source>
</evidence>
<dbReference type="OrthoDB" id="5365701at2759"/>
<reference evidence="1 2" key="1">
    <citation type="journal article" date="2020" name="IScience">
        <title>Genome Sequencing of the Endangered Kingdonia uniflora (Circaeasteraceae, Ranunculales) Reveals Potential Mechanisms of Evolutionary Specialization.</title>
        <authorList>
            <person name="Sun Y."/>
            <person name="Deng T."/>
            <person name="Zhang A."/>
            <person name="Moore M.J."/>
            <person name="Landis J.B."/>
            <person name="Lin N."/>
            <person name="Zhang H."/>
            <person name="Zhang X."/>
            <person name="Huang J."/>
            <person name="Zhang X."/>
            <person name="Sun H."/>
            <person name="Wang H."/>
        </authorList>
    </citation>
    <scope>NUCLEOTIDE SEQUENCE [LARGE SCALE GENOMIC DNA]</scope>
    <source>
        <strain evidence="1">TB1705</strain>
        <tissue evidence="1">Leaf</tissue>
    </source>
</reference>
<evidence type="ECO:0000313" key="2">
    <source>
        <dbReference type="Proteomes" id="UP000541444"/>
    </source>
</evidence>
<dbReference type="Proteomes" id="UP000541444">
    <property type="component" value="Unassembled WGS sequence"/>
</dbReference>
<dbReference type="EMBL" id="JACGCM010000309">
    <property type="protein sequence ID" value="KAF6174026.1"/>
    <property type="molecule type" value="Genomic_DNA"/>
</dbReference>
<sequence>MTDDEVLNGAIYPSISCIRDIMKEVVAAVVTEAIKEDQTEGYRDMDARELQKLSRVGLVSVRYN</sequence>
<accession>A0A7J7P3J8</accession>
<dbReference type="AlphaFoldDB" id="A0A7J7P3J8"/>
<dbReference type="Gene3D" id="3.40.50.720">
    <property type="entry name" value="NAD(P)-binding Rossmann-like Domain"/>
    <property type="match status" value="1"/>
</dbReference>
<organism evidence="1 2">
    <name type="scientific">Kingdonia uniflora</name>
    <dbReference type="NCBI Taxonomy" id="39325"/>
    <lineage>
        <taxon>Eukaryota</taxon>
        <taxon>Viridiplantae</taxon>
        <taxon>Streptophyta</taxon>
        <taxon>Embryophyta</taxon>
        <taxon>Tracheophyta</taxon>
        <taxon>Spermatophyta</taxon>
        <taxon>Magnoliopsida</taxon>
        <taxon>Ranunculales</taxon>
        <taxon>Circaeasteraceae</taxon>
        <taxon>Kingdonia</taxon>
    </lineage>
</organism>
<keyword evidence="2" id="KW-1185">Reference proteome</keyword>